<proteinExistence type="predicted"/>
<sequence>MLADRRTAGGWRGAERPQGGVESGRLQRRWEAVAQKKKDTLETEIFVAKHYNTVDAETEEEFETRRAAESMEVYLDKEWWPHKHKFCEGLGRSRHALWLSNHIYR</sequence>
<evidence type="ECO:0000313" key="6">
    <source>
        <dbReference type="Proteomes" id="UP000434957"/>
    </source>
</evidence>
<evidence type="ECO:0000313" key="7">
    <source>
        <dbReference type="Proteomes" id="UP000435112"/>
    </source>
</evidence>
<evidence type="ECO:0000313" key="5">
    <source>
        <dbReference type="Proteomes" id="UP000429607"/>
    </source>
</evidence>
<dbReference type="Proteomes" id="UP000429607">
    <property type="component" value="Unassembled WGS sequence"/>
</dbReference>
<accession>A0A6A3LKN3</accession>
<gene>
    <name evidence="3" type="ORF">PR001_g13802</name>
    <name evidence="2" type="ORF">PR002_g14643</name>
    <name evidence="4" type="ORF">PR003_g14504</name>
</gene>
<organism evidence="3 5">
    <name type="scientific">Phytophthora rubi</name>
    <dbReference type="NCBI Taxonomy" id="129364"/>
    <lineage>
        <taxon>Eukaryota</taxon>
        <taxon>Sar</taxon>
        <taxon>Stramenopiles</taxon>
        <taxon>Oomycota</taxon>
        <taxon>Peronosporomycetes</taxon>
        <taxon>Peronosporales</taxon>
        <taxon>Peronosporaceae</taxon>
        <taxon>Phytophthora</taxon>
    </lineage>
</organism>
<protein>
    <submittedName>
        <fullName evidence="3">Uncharacterized protein</fullName>
    </submittedName>
</protein>
<dbReference type="EMBL" id="QXFT01000963">
    <property type="protein sequence ID" value="KAE9332477.1"/>
    <property type="molecule type" value="Genomic_DNA"/>
</dbReference>
<reference evidence="5 7" key="1">
    <citation type="submission" date="2018-09" db="EMBL/GenBank/DDBJ databases">
        <title>Genomic investigation of the strawberry pathogen Phytophthora fragariae indicates pathogenicity is determined by transcriptional variation in three key races.</title>
        <authorList>
            <person name="Adams T.M."/>
            <person name="Armitage A.D."/>
            <person name="Sobczyk M.K."/>
            <person name="Bates H.J."/>
            <person name="Dunwell J.M."/>
            <person name="Nellist C.F."/>
            <person name="Harrison R.J."/>
        </authorList>
    </citation>
    <scope>NUCLEOTIDE SEQUENCE [LARGE SCALE GENOMIC DNA]</scope>
    <source>
        <strain evidence="3 5">SCRP249</strain>
        <strain evidence="2 7">SCRP324</strain>
        <strain evidence="4 6">SCRP333</strain>
    </source>
</reference>
<comment type="caution">
    <text evidence="3">The sequence shown here is derived from an EMBL/GenBank/DDBJ whole genome shotgun (WGS) entry which is preliminary data.</text>
</comment>
<evidence type="ECO:0000313" key="4">
    <source>
        <dbReference type="EMBL" id="KAE9332477.1"/>
    </source>
</evidence>
<dbReference type="Proteomes" id="UP000435112">
    <property type="component" value="Unassembled WGS sequence"/>
</dbReference>
<dbReference type="Proteomes" id="UP000434957">
    <property type="component" value="Unassembled WGS sequence"/>
</dbReference>
<evidence type="ECO:0000256" key="1">
    <source>
        <dbReference type="SAM" id="MobiDB-lite"/>
    </source>
</evidence>
<name>A0A6A3LKN3_9STRA</name>
<evidence type="ECO:0000313" key="2">
    <source>
        <dbReference type="EMBL" id="KAE9013019.1"/>
    </source>
</evidence>
<dbReference type="EMBL" id="QXFV01000961">
    <property type="protein sequence ID" value="KAE9019739.1"/>
    <property type="molecule type" value="Genomic_DNA"/>
</dbReference>
<dbReference type="EMBL" id="QXFU01001024">
    <property type="protein sequence ID" value="KAE9013019.1"/>
    <property type="molecule type" value="Genomic_DNA"/>
</dbReference>
<feature type="region of interest" description="Disordered" evidence="1">
    <location>
        <begin position="1"/>
        <end position="27"/>
    </location>
</feature>
<evidence type="ECO:0000313" key="3">
    <source>
        <dbReference type="EMBL" id="KAE9019739.1"/>
    </source>
</evidence>
<keyword evidence="6" id="KW-1185">Reference proteome</keyword>
<dbReference type="AlphaFoldDB" id="A0A6A3LKN3"/>